<evidence type="ECO:0000256" key="3">
    <source>
        <dbReference type="ARBA" id="ARBA00022884"/>
    </source>
</evidence>
<evidence type="ECO:0000313" key="5">
    <source>
        <dbReference type="EMBL" id="SNY05785.1"/>
    </source>
</evidence>
<dbReference type="EMBL" id="OBDZ01000001">
    <property type="protein sequence ID" value="SNY05785.1"/>
    <property type="molecule type" value="Genomic_DNA"/>
</dbReference>
<accession>A0A285F3E3</accession>
<dbReference type="PANTHER" id="PTHR42907:SF1">
    <property type="entry name" value="FMN-LINKED OXIDOREDUCTASES SUPERFAMILY PROTEIN"/>
    <property type="match status" value="1"/>
</dbReference>
<keyword evidence="3" id="KW-0694">RNA-binding</keyword>
<dbReference type="Pfam" id="PF01207">
    <property type="entry name" value="Dus"/>
    <property type="match status" value="1"/>
</dbReference>
<evidence type="ECO:0000256" key="2">
    <source>
        <dbReference type="ARBA" id="ARBA00022857"/>
    </source>
</evidence>
<dbReference type="Gene3D" id="1.20.120.1460">
    <property type="match status" value="1"/>
</dbReference>
<protein>
    <submittedName>
        <fullName evidence="5">Dihydrouridine synthase (Dus)</fullName>
    </submittedName>
</protein>
<dbReference type="InterPro" id="IPR035587">
    <property type="entry name" value="DUS-like_FMN-bd"/>
</dbReference>
<feature type="domain" description="DUS-like FMN-binding" evidence="4">
    <location>
        <begin position="1"/>
        <end position="76"/>
    </location>
</feature>
<evidence type="ECO:0000259" key="4">
    <source>
        <dbReference type="Pfam" id="PF01207"/>
    </source>
</evidence>
<dbReference type="InterPro" id="IPR004653">
    <property type="entry name" value="DusA"/>
</dbReference>
<proteinExistence type="predicted"/>
<name>A0A285F3E3_9FIRM</name>
<keyword evidence="2" id="KW-0521">NADP</keyword>
<reference evidence="6" key="1">
    <citation type="submission" date="2017-09" db="EMBL/GenBank/DDBJ databases">
        <authorList>
            <person name="Varghese N."/>
            <person name="Submissions S."/>
        </authorList>
    </citation>
    <scope>NUCLEOTIDE SEQUENCE [LARGE SCALE GENOMIC DNA]</scope>
    <source>
        <strain evidence="6">MSL47</strain>
    </source>
</reference>
<organism evidence="5 6">
    <name type="scientific">Orenia metallireducens</name>
    <dbReference type="NCBI Taxonomy" id="1413210"/>
    <lineage>
        <taxon>Bacteria</taxon>
        <taxon>Bacillati</taxon>
        <taxon>Bacillota</taxon>
        <taxon>Clostridia</taxon>
        <taxon>Halanaerobiales</taxon>
        <taxon>Halobacteroidaceae</taxon>
        <taxon>Orenia</taxon>
    </lineage>
</organism>
<dbReference type="GO" id="GO:0017150">
    <property type="term" value="F:tRNA dihydrouridine synthase activity"/>
    <property type="evidence" value="ECO:0007669"/>
    <property type="project" value="InterPro"/>
</dbReference>
<evidence type="ECO:0000313" key="6">
    <source>
        <dbReference type="Proteomes" id="UP000219573"/>
    </source>
</evidence>
<keyword evidence="6" id="KW-1185">Reference proteome</keyword>
<dbReference type="AlphaFoldDB" id="A0A285F3E3"/>
<sequence>MLGRVAYDNPYLLTEIDELFENGDVNNISRKEVIEGLITYIEKIENNGGNVYEALRHTLGLFYGVAGSKEWRRLITPPWKKGYSGKDILEEALRILPKESLAESELIMNS</sequence>
<dbReference type="SUPFAM" id="SSF51395">
    <property type="entry name" value="FMN-linked oxidoreductases"/>
    <property type="match status" value="1"/>
</dbReference>
<keyword evidence="1" id="KW-0820">tRNA-binding</keyword>
<dbReference type="GO" id="GO:0000049">
    <property type="term" value="F:tRNA binding"/>
    <property type="evidence" value="ECO:0007669"/>
    <property type="project" value="UniProtKB-KW"/>
</dbReference>
<dbReference type="Proteomes" id="UP000219573">
    <property type="component" value="Unassembled WGS sequence"/>
</dbReference>
<dbReference type="PANTHER" id="PTHR42907">
    <property type="entry name" value="FMN-LINKED OXIDOREDUCTASES SUPERFAMILY PROTEIN"/>
    <property type="match status" value="1"/>
</dbReference>
<gene>
    <name evidence="5" type="ORF">SAMN06265827_101142</name>
</gene>
<evidence type="ECO:0000256" key="1">
    <source>
        <dbReference type="ARBA" id="ARBA00022555"/>
    </source>
</evidence>